<dbReference type="GO" id="GO:0000049">
    <property type="term" value="F:tRNA binding"/>
    <property type="evidence" value="ECO:0007669"/>
    <property type="project" value="TreeGrafter"/>
</dbReference>
<dbReference type="InterPro" id="IPR056169">
    <property type="entry name" value="HB_ELP1"/>
</dbReference>
<proteinExistence type="predicted"/>
<organism evidence="5 6">
    <name type="scientific">Mesorhabditis spiculigera</name>
    <dbReference type="NCBI Taxonomy" id="96644"/>
    <lineage>
        <taxon>Eukaryota</taxon>
        <taxon>Metazoa</taxon>
        <taxon>Ecdysozoa</taxon>
        <taxon>Nematoda</taxon>
        <taxon>Chromadorea</taxon>
        <taxon>Rhabditida</taxon>
        <taxon>Rhabditina</taxon>
        <taxon>Rhabditomorpha</taxon>
        <taxon>Rhabditoidea</taxon>
        <taxon>Rhabditidae</taxon>
        <taxon>Mesorhabditinae</taxon>
        <taxon>Mesorhabditis</taxon>
    </lineage>
</organism>
<dbReference type="Pfam" id="PF23925">
    <property type="entry name" value="A-sol_ELP1"/>
    <property type="match status" value="1"/>
</dbReference>
<evidence type="ECO:0000256" key="1">
    <source>
        <dbReference type="SAM" id="MobiDB-lite"/>
    </source>
</evidence>
<evidence type="ECO:0000313" key="6">
    <source>
        <dbReference type="Proteomes" id="UP001177023"/>
    </source>
</evidence>
<evidence type="ECO:0000313" key="5">
    <source>
        <dbReference type="EMBL" id="CAJ0571172.1"/>
    </source>
</evidence>
<protein>
    <submittedName>
        <fullName evidence="5">Uncharacterized protein</fullName>
    </submittedName>
</protein>
<dbReference type="Proteomes" id="UP001177023">
    <property type="component" value="Unassembled WGS sequence"/>
</dbReference>
<dbReference type="GO" id="GO:0033588">
    <property type="term" value="C:elongator holoenzyme complex"/>
    <property type="evidence" value="ECO:0007669"/>
    <property type="project" value="InterPro"/>
</dbReference>
<dbReference type="EMBL" id="CATQJA010002544">
    <property type="protein sequence ID" value="CAJ0571172.1"/>
    <property type="molecule type" value="Genomic_DNA"/>
</dbReference>
<evidence type="ECO:0000259" key="4">
    <source>
        <dbReference type="Pfam" id="PF23936"/>
    </source>
</evidence>
<keyword evidence="2" id="KW-0472">Membrane</keyword>
<dbReference type="InterPro" id="IPR006849">
    <property type="entry name" value="Elp1"/>
</dbReference>
<feature type="transmembrane region" description="Helical" evidence="2">
    <location>
        <begin position="45"/>
        <end position="62"/>
    </location>
</feature>
<evidence type="ECO:0000256" key="2">
    <source>
        <dbReference type="SAM" id="Phobius"/>
    </source>
</evidence>
<keyword evidence="2" id="KW-0812">Transmembrane</keyword>
<keyword evidence="2" id="KW-1133">Transmembrane helix</keyword>
<dbReference type="PANTHER" id="PTHR12747:SF0">
    <property type="entry name" value="ELONGATOR COMPLEX PROTEIN 1"/>
    <property type="match status" value="1"/>
</dbReference>
<dbReference type="Pfam" id="PF23936">
    <property type="entry name" value="HB_ELP1"/>
    <property type="match status" value="1"/>
</dbReference>
<accession>A0AA36CMX9</accession>
<gene>
    <name evidence="5" type="ORF">MSPICULIGERA_LOCUS9595</name>
</gene>
<dbReference type="GO" id="GO:0002926">
    <property type="term" value="P:tRNA wobble base 5-methoxycarbonylmethyl-2-thiouridinylation"/>
    <property type="evidence" value="ECO:0007669"/>
    <property type="project" value="TreeGrafter"/>
</dbReference>
<feature type="compositionally biased region" description="Low complexity" evidence="1">
    <location>
        <begin position="576"/>
        <end position="591"/>
    </location>
</feature>
<dbReference type="PANTHER" id="PTHR12747">
    <property type="entry name" value="ELONGATOR COMPLEX PROTEIN 1"/>
    <property type="match status" value="1"/>
</dbReference>
<dbReference type="AlphaFoldDB" id="A0AA36CMX9"/>
<dbReference type="GO" id="GO:0005829">
    <property type="term" value="C:cytosol"/>
    <property type="evidence" value="ECO:0007669"/>
    <property type="project" value="TreeGrafter"/>
</dbReference>
<feature type="transmembrane region" description="Helical" evidence="2">
    <location>
        <begin position="7"/>
        <end position="24"/>
    </location>
</feature>
<dbReference type="InterPro" id="IPR056167">
    <property type="entry name" value="A-sol_ELP1"/>
</dbReference>
<reference evidence="5" key="1">
    <citation type="submission" date="2023-06" db="EMBL/GenBank/DDBJ databases">
        <authorList>
            <person name="Delattre M."/>
        </authorList>
    </citation>
    <scope>NUCLEOTIDE SEQUENCE</scope>
    <source>
        <strain evidence="5">AF72</strain>
    </source>
</reference>
<feature type="non-terminal residue" evidence="5">
    <location>
        <position position="714"/>
    </location>
</feature>
<dbReference type="Gene3D" id="1.25.40.470">
    <property type="match status" value="1"/>
</dbReference>
<feature type="domain" description="ELP1 three-helical bundle" evidence="4">
    <location>
        <begin position="513"/>
        <end position="662"/>
    </location>
</feature>
<sequence>MLNTLDMFSRFAINVAFFGFYSYLMVQQISSKLISVHRARDIKKYLNGVMLQLAPTVVFYMLPLSWCVFTYVFDLRIALNQVINDICALVSVFQSPVCVMTAVLLNKGSREFFKKKINKERALELGSCLVAAVPEPGTSLVLQMPRGNLETIHPRIFVVAGIRTQLTDRRYLQALKAMKKHRIDMNLLFDQNPEKFFADMRYLIETVNDPDLLNLFVAALNDAPSEWSESRLVYPNKVQVVCEALSEAFKQLPEERRRSLLTVLLSVLLKTDPPSIKEALRHVRENSLAVSPEDREKTTRYWLHHVGFFVESKALFSAALSTYDLPLTVQVAEASNADPKEFLPLLNRLRKFHTDLVREDWDGALKHIAGLDQHFEEAVQLIKQKGIYASAMRTFVATGKYREICAIYAEFLETKAQWAEAALIYANAGRLQDQARCLEKAREPTEYYRVAKLVGRSEDDIKAVLRKMCALLKSTSSWEKLVECLVLTDSSVSTICEALVEAGRWEEALDKAHVDEKAFQSTRKADTQRAKVEKHVERLKIVRTIKERRLVNLKEGLETGRDLEDIDAFSEASTASGVSRSGSSRASTTATARKRKTIEKKKRNLKEGGEWEDAAILLAAHEIYSSMELMTREASLILRPLVRVSALDEALSTQTSISELEAKCQSLLHYTIDNVLNIPEDGGMPASFVLEPEMCPPKLPIGSWKLPMLSNPKL</sequence>
<keyword evidence="6" id="KW-1185">Reference proteome</keyword>
<feature type="domain" description="ELP1 alpha-solenoid" evidence="3">
    <location>
        <begin position="155"/>
        <end position="349"/>
    </location>
</feature>
<feature type="transmembrane region" description="Helical" evidence="2">
    <location>
        <begin position="82"/>
        <end position="105"/>
    </location>
</feature>
<name>A0AA36CMX9_9BILA</name>
<feature type="region of interest" description="Disordered" evidence="1">
    <location>
        <begin position="576"/>
        <end position="596"/>
    </location>
</feature>
<comment type="caution">
    <text evidence="5">The sequence shown here is derived from an EMBL/GenBank/DDBJ whole genome shotgun (WGS) entry which is preliminary data.</text>
</comment>
<evidence type="ECO:0000259" key="3">
    <source>
        <dbReference type="Pfam" id="PF23925"/>
    </source>
</evidence>